<evidence type="ECO:0000256" key="3">
    <source>
        <dbReference type="ARBA" id="ARBA00022737"/>
    </source>
</evidence>
<dbReference type="InParanoid" id="A0A6J2QQP3"/>
<keyword evidence="11" id="KW-1185">Reference proteome</keyword>
<feature type="domain" description="C2H2-type" evidence="10">
    <location>
        <begin position="375"/>
        <end position="402"/>
    </location>
</feature>
<dbReference type="Gene3D" id="3.30.160.60">
    <property type="entry name" value="Classic Zinc Finger"/>
    <property type="match status" value="2"/>
</dbReference>
<keyword evidence="8" id="KW-0175">Coiled coil</keyword>
<dbReference type="PROSITE" id="PS00028">
    <property type="entry name" value="ZINC_FINGER_C2H2_1"/>
    <property type="match status" value="3"/>
</dbReference>
<dbReference type="RefSeq" id="XP_029299622.1">
    <property type="nucleotide sequence ID" value="XM_029443762.1"/>
</dbReference>
<dbReference type="GO" id="GO:0008270">
    <property type="term" value="F:zinc ion binding"/>
    <property type="evidence" value="ECO:0007669"/>
    <property type="project" value="UniProtKB-KW"/>
</dbReference>
<dbReference type="GO" id="GO:0005634">
    <property type="term" value="C:nucleus"/>
    <property type="evidence" value="ECO:0007669"/>
    <property type="project" value="UniProtKB-SubCell"/>
</dbReference>
<dbReference type="GO" id="GO:0000981">
    <property type="term" value="F:DNA-binding transcription factor activity, RNA polymerase II-specific"/>
    <property type="evidence" value="ECO:0007669"/>
    <property type="project" value="TreeGrafter"/>
</dbReference>
<keyword evidence="5" id="KW-0862">Zinc</keyword>
<dbReference type="PROSITE" id="PS50157">
    <property type="entry name" value="ZINC_FINGER_C2H2_2"/>
    <property type="match status" value="3"/>
</dbReference>
<keyword evidence="6" id="KW-0539">Nucleus</keyword>
<feature type="compositionally biased region" description="Polar residues" evidence="9">
    <location>
        <begin position="326"/>
        <end position="339"/>
    </location>
</feature>
<feature type="domain" description="C2H2-type" evidence="10">
    <location>
        <begin position="403"/>
        <end position="430"/>
    </location>
</feature>
<feature type="compositionally biased region" description="Low complexity" evidence="9">
    <location>
        <begin position="67"/>
        <end position="86"/>
    </location>
</feature>
<evidence type="ECO:0000256" key="6">
    <source>
        <dbReference type="ARBA" id="ARBA00023242"/>
    </source>
</evidence>
<dbReference type="InterPro" id="IPR036236">
    <property type="entry name" value="Znf_C2H2_sf"/>
</dbReference>
<dbReference type="OrthoDB" id="8939517at2759"/>
<feature type="coiled-coil region" evidence="8">
    <location>
        <begin position="23"/>
        <end position="50"/>
    </location>
</feature>
<evidence type="ECO:0000259" key="10">
    <source>
        <dbReference type="PROSITE" id="PS50157"/>
    </source>
</evidence>
<evidence type="ECO:0000256" key="1">
    <source>
        <dbReference type="ARBA" id="ARBA00004123"/>
    </source>
</evidence>
<gene>
    <name evidence="12" type="primary">LOC115016096</name>
</gene>
<dbReference type="GeneID" id="115016096"/>
<comment type="subcellular location">
    <subcellularLocation>
        <location evidence="1">Nucleus</location>
    </subcellularLocation>
</comment>
<dbReference type="KEGG" id="cgob:115016096"/>
<dbReference type="Proteomes" id="UP000504630">
    <property type="component" value="Chromosome 11"/>
</dbReference>
<reference evidence="12" key="1">
    <citation type="submission" date="2025-08" db="UniProtKB">
        <authorList>
            <consortium name="RefSeq"/>
        </authorList>
    </citation>
    <scope>IDENTIFICATION</scope>
</reference>
<sequence>MSQIEELKVFVSERLHAAASEILGAFVKTITDYEEQAARLKEENDRHRSLLDIILKAKLPKKQGGRSPKSTPAAAGPGASDSSPAPKGKETPNYSSGLQCVFTSRTDLLKLAGDDNCPYCLKSIQATETHLMRKHYPNAVHFTENGTEKFVIPCTCRDLIQGRSHWHCPFCAKIIYRKCNFEAHISKQHGYAILQQSPDAVMDQPPVSAFEGVPLSLEPWSQQQDKQASRLLQVKEEEEVSHPEWQNSVQLQIKDEQIQKGDSQMSVEADQAKDPAFDIVIADSYIQDLGESNSVECSKGHPLPNSSTPLETQPDSGDGGLLQPAGESQHTTPCSSVKALNTKRKVHLKRSLPPLSLKINKSTKLSVSRKHTGPHSCKACGKTFHYMYTLRTHAQTHAVDKIHICGICGKHLASKEGLVQHLQSHTKRNKCGICGKHFSNNSRLKRHSKFHRPKGLNVMSSA</sequence>
<keyword evidence="4 7" id="KW-0863">Zinc-finger</keyword>
<dbReference type="Pfam" id="PF00096">
    <property type="entry name" value="zf-C2H2"/>
    <property type="match status" value="1"/>
</dbReference>
<keyword evidence="2" id="KW-0479">Metal-binding</keyword>
<proteinExistence type="predicted"/>
<evidence type="ECO:0000256" key="5">
    <source>
        <dbReference type="ARBA" id="ARBA00022833"/>
    </source>
</evidence>
<organism evidence="11 12">
    <name type="scientific">Cottoperca gobio</name>
    <name type="common">Frogmouth</name>
    <name type="synonym">Aphritis gobio</name>
    <dbReference type="NCBI Taxonomy" id="56716"/>
    <lineage>
        <taxon>Eukaryota</taxon>
        <taxon>Metazoa</taxon>
        <taxon>Chordata</taxon>
        <taxon>Craniata</taxon>
        <taxon>Vertebrata</taxon>
        <taxon>Euteleostomi</taxon>
        <taxon>Actinopterygii</taxon>
        <taxon>Neopterygii</taxon>
        <taxon>Teleostei</taxon>
        <taxon>Neoteleostei</taxon>
        <taxon>Acanthomorphata</taxon>
        <taxon>Eupercaria</taxon>
        <taxon>Perciformes</taxon>
        <taxon>Notothenioidei</taxon>
        <taxon>Bovichtidae</taxon>
        <taxon>Cottoperca</taxon>
    </lineage>
</organism>
<accession>A0A6J2QQP3</accession>
<evidence type="ECO:0000256" key="2">
    <source>
        <dbReference type="ARBA" id="ARBA00022723"/>
    </source>
</evidence>
<name>A0A6J2QQP3_COTGO</name>
<dbReference type="GO" id="GO:0000977">
    <property type="term" value="F:RNA polymerase II transcription regulatory region sequence-specific DNA binding"/>
    <property type="evidence" value="ECO:0007669"/>
    <property type="project" value="TreeGrafter"/>
</dbReference>
<dbReference type="AlphaFoldDB" id="A0A6J2QQP3"/>
<evidence type="ECO:0000256" key="4">
    <source>
        <dbReference type="ARBA" id="ARBA00022771"/>
    </source>
</evidence>
<dbReference type="SUPFAM" id="SSF57667">
    <property type="entry name" value="beta-beta-alpha zinc fingers"/>
    <property type="match status" value="2"/>
</dbReference>
<dbReference type="SMART" id="SM00355">
    <property type="entry name" value="ZnF_C2H2"/>
    <property type="match status" value="4"/>
</dbReference>
<dbReference type="PANTHER" id="PTHR24381:SF393">
    <property type="entry name" value="CHROMATIN-LINKED ADAPTOR FOR MSL PROTEINS, ISOFORM B"/>
    <property type="match status" value="1"/>
</dbReference>
<evidence type="ECO:0000256" key="9">
    <source>
        <dbReference type="SAM" id="MobiDB-lite"/>
    </source>
</evidence>
<feature type="compositionally biased region" description="Polar residues" evidence="9">
    <location>
        <begin position="304"/>
        <end position="315"/>
    </location>
</feature>
<evidence type="ECO:0000313" key="11">
    <source>
        <dbReference type="Proteomes" id="UP000504630"/>
    </source>
</evidence>
<evidence type="ECO:0000313" key="12">
    <source>
        <dbReference type="RefSeq" id="XP_029299622.1"/>
    </source>
</evidence>
<dbReference type="PANTHER" id="PTHR24381">
    <property type="entry name" value="ZINC FINGER PROTEIN"/>
    <property type="match status" value="1"/>
</dbReference>
<feature type="region of interest" description="Disordered" evidence="9">
    <location>
        <begin position="61"/>
        <end position="93"/>
    </location>
</feature>
<feature type="region of interest" description="Disordered" evidence="9">
    <location>
        <begin position="293"/>
        <end position="340"/>
    </location>
</feature>
<protein>
    <submittedName>
        <fullName evidence="12">Zinc finger protein Gfi-1b-like</fullName>
    </submittedName>
</protein>
<dbReference type="InterPro" id="IPR013087">
    <property type="entry name" value="Znf_C2H2_type"/>
</dbReference>
<evidence type="ECO:0000256" key="8">
    <source>
        <dbReference type="SAM" id="Coils"/>
    </source>
</evidence>
<evidence type="ECO:0000256" key="7">
    <source>
        <dbReference type="PROSITE-ProRule" id="PRU00042"/>
    </source>
</evidence>
<feature type="domain" description="C2H2-type" evidence="10">
    <location>
        <begin position="429"/>
        <end position="451"/>
    </location>
</feature>
<keyword evidence="3" id="KW-0677">Repeat</keyword>